<protein>
    <submittedName>
        <fullName evidence="3">Putative lipoprotein</fullName>
    </submittedName>
</protein>
<dbReference type="EMBL" id="AP018560">
    <property type="protein sequence ID" value="BBD80106.1"/>
    <property type="molecule type" value="Genomic_DNA"/>
</dbReference>
<feature type="domain" description="Ysc84 actin-binding" evidence="2">
    <location>
        <begin position="111"/>
        <end position="194"/>
    </location>
</feature>
<feature type="signal peptide" evidence="1">
    <location>
        <begin position="1"/>
        <end position="27"/>
    </location>
</feature>
<dbReference type="OrthoDB" id="198978at2"/>
<organism evidence="3 4">
    <name type="scientific">Aerosticca soli</name>
    <dbReference type="NCBI Taxonomy" id="2010829"/>
    <lineage>
        <taxon>Bacteria</taxon>
        <taxon>Pseudomonadati</taxon>
        <taxon>Pseudomonadota</taxon>
        <taxon>Gammaproteobacteria</taxon>
        <taxon>Lysobacterales</taxon>
        <taxon>Rhodanobacteraceae</taxon>
        <taxon>Aerosticca</taxon>
    </lineage>
</organism>
<keyword evidence="4" id="KW-1185">Reference proteome</keyword>
<dbReference type="KEGG" id="rbd:ALSL_1449"/>
<reference evidence="4" key="2">
    <citation type="submission" date="2018-06" db="EMBL/GenBank/DDBJ databases">
        <title>Genome sequence of Rhodanobacteraceae bacterium strain Dysh456.</title>
        <authorList>
            <person name="Fukui M."/>
        </authorList>
    </citation>
    <scope>NUCLEOTIDE SEQUENCE [LARGE SCALE GENOMIC DNA]</scope>
    <source>
        <strain evidence="4">Dysh456</strain>
    </source>
</reference>
<evidence type="ECO:0000259" key="2">
    <source>
        <dbReference type="Pfam" id="PF04366"/>
    </source>
</evidence>
<dbReference type="InterPro" id="IPR007461">
    <property type="entry name" value="Ysc84_actin-binding"/>
</dbReference>
<keyword evidence="3" id="KW-0449">Lipoprotein</keyword>
<dbReference type="Proteomes" id="UP000270530">
    <property type="component" value="Chromosome"/>
</dbReference>
<proteinExistence type="predicted"/>
<evidence type="ECO:0000313" key="3">
    <source>
        <dbReference type="EMBL" id="BBD80106.1"/>
    </source>
</evidence>
<accession>A0A2Z6E4S3</accession>
<dbReference type="CDD" id="cd11524">
    <property type="entry name" value="SYLF"/>
    <property type="match status" value="1"/>
</dbReference>
<sequence>MNKRRLNLKLPTVCIAAALVLGGLTMSGCTTTPPNSDASGQSARAALDHEVDATLARLYKVVPGSKELIQRSAGVLVFPSVVGGSFIVGAEYGKGALREGGRTTGYYSTTAGSLGFQAGGQSKAVIYVFNTREALNEFKASSGWTVGANARVAVAKMGADGSISTETAKQPVAAFVLTNVGLEAGAAIGGAKISRITL</sequence>
<evidence type="ECO:0000256" key="1">
    <source>
        <dbReference type="SAM" id="SignalP"/>
    </source>
</evidence>
<feature type="chain" id="PRO_5016295477" evidence="1">
    <location>
        <begin position="28"/>
        <end position="198"/>
    </location>
</feature>
<gene>
    <name evidence="3" type="ORF">ALSL_1449</name>
</gene>
<dbReference type="PROSITE" id="PS51257">
    <property type="entry name" value="PROKAR_LIPOPROTEIN"/>
    <property type="match status" value="1"/>
</dbReference>
<dbReference type="AlphaFoldDB" id="A0A2Z6E4S3"/>
<keyword evidence="1" id="KW-0732">Signal</keyword>
<name>A0A2Z6E4S3_9GAMM</name>
<dbReference type="RefSeq" id="WP_126537824.1">
    <property type="nucleotide sequence ID" value="NZ_AP018560.1"/>
</dbReference>
<dbReference type="Pfam" id="PF04366">
    <property type="entry name" value="Ysc84"/>
    <property type="match status" value="1"/>
</dbReference>
<reference evidence="4" key="1">
    <citation type="submission" date="2018-04" db="EMBL/GenBank/DDBJ databases">
        <authorList>
            <person name="Watanabe M."/>
            <person name="Kojima H."/>
        </authorList>
    </citation>
    <scope>NUCLEOTIDE SEQUENCE [LARGE SCALE GENOMIC DNA]</scope>
    <source>
        <strain evidence="4">Dysh456</strain>
    </source>
</reference>
<evidence type="ECO:0000313" key="4">
    <source>
        <dbReference type="Proteomes" id="UP000270530"/>
    </source>
</evidence>